<gene>
    <name evidence="2" type="ORF">Vafri_17037</name>
</gene>
<dbReference type="Proteomes" id="UP000747399">
    <property type="component" value="Unassembled WGS sequence"/>
</dbReference>
<accession>A0A8J4FAH4</accession>
<dbReference type="PANTHER" id="PTHR31579">
    <property type="entry name" value="OS03G0796600 PROTEIN"/>
    <property type="match status" value="1"/>
</dbReference>
<comment type="caution">
    <text evidence="2">The sequence shown here is derived from an EMBL/GenBank/DDBJ whole genome shotgun (WGS) entry which is preliminary data.</text>
</comment>
<dbReference type="InterPro" id="IPR006502">
    <property type="entry name" value="PDDEXK-like"/>
</dbReference>
<evidence type="ECO:0000313" key="2">
    <source>
        <dbReference type="EMBL" id="GIL63070.1"/>
    </source>
</evidence>
<feature type="region of interest" description="Disordered" evidence="1">
    <location>
        <begin position="426"/>
        <end position="459"/>
    </location>
</feature>
<dbReference type="AlphaFoldDB" id="A0A8J4FAH4"/>
<feature type="region of interest" description="Disordered" evidence="1">
    <location>
        <begin position="244"/>
        <end position="275"/>
    </location>
</feature>
<reference evidence="2" key="1">
    <citation type="journal article" date="2021" name="Proc. Natl. Acad. Sci. U.S.A.">
        <title>Three genomes in the algal genus Volvox reveal the fate of a haploid sex-determining region after a transition to homothallism.</title>
        <authorList>
            <person name="Yamamoto K."/>
            <person name="Hamaji T."/>
            <person name="Kawai-Toyooka H."/>
            <person name="Matsuzaki R."/>
            <person name="Takahashi F."/>
            <person name="Nishimura Y."/>
            <person name="Kawachi M."/>
            <person name="Noguchi H."/>
            <person name="Minakuchi Y."/>
            <person name="Umen J.G."/>
            <person name="Toyoda A."/>
            <person name="Nozaki H."/>
        </authorList>
    </citation>
    <scope>NUCLEOTIDE SEQUENCE</scope>
    <source>
        <strain evidence="2">NIES-3780</strain>
    </source>
</reference>
<dbReference type="PANTHER" id="PTHR31579:SF1">
    <property type="entry name" value="OS03G0796600 PROTEIN"/>
    <property type="match status" value="1"/>
</dbReference>
<organism evidence="2 3">
    <name type="scientific">Volvox africanus</name>
    <dbReference type="NCBI Taxonomy" id="51714"/>
    <lineage>
        <taxon>Eukaryota</taxon>
        <taxon>Viridiplantae</taxon>
        <taxon>Chlorophyta</taxon>
        <taxon>core chlorophytes</taxon>
        <taxon>Chlorophyceae</taxon>
        <taxon>CS clade</taxon>
        <taxon>Chlamydomonadales</taxon>
        <taxon>Volvocaceae</taxon>
        <taxon>Volvox</taxon>
    </lineage>
</organism>
<dbReference type="EMBL" id="BNCO01000055">
    <property type="protein sequence ID" value="GIL63070.1"/>
    <property type="molecule type" value="Genomic_DNA"/>
</dbReference>
<evidence type="ECO:0000256" key="1">
    <source>
        <dbReference type="SAM" id="MobiDB-lite"/>
    </source>
</evidence>
<feature type="region of interest" description="Disordered" evidence="1">
    <location>
        <begin position="359"/>
        <end position="391"/>
    </location>
</feature>
<evidence type="ECO:0000313" key="3">
    <source>
        <dbReference type="Proteomes" id="UP000747399"/>
    </source>
</evidence>
<feature type="compositionally biased region" description="Low complexity" evidence="1">
    <location>
        <begin position="371"/>
        <end position="391"/>
    </location>
</feature>
<protein>
    <submittedName>
        <fullName evidence="2">Uncharacterized protein</fullName>
    </submittedName>
</protein>
<keyword evidence="3" id="KW-1185">Reference proteome</keyword>
<proteinExistence type="predicted"/>
<sequence>MDATPSPGRPARHGVYLTLAEHIALNRIRGIVHDCCDKVVYSSAQDLGRVLAEKQLFVTVRTSLPHGFHSLRHQYLLVQTQVGGAAIVVDIEFRDRFYYTGLPGGSYAACVAALPQLFVGTMASITAIVSLMSNALEREAYLKTHDLPPWRSRRALFANWLPERFTDDVYPPPSAALHPVLLHTCHTQPAFRQISLNTAEAGLYPAVVASPFGAGPLTAPAKRVTAAAGVSVGVGDGTGVEADEDAGGCPIKPHGLNKRKAEGAAGMGSPVKTRGPTQSILLPVVVLQQNQEQEQQRQKKELDLELDHEQPQQAQALLIRALKQADSSAALSRGAYGVPPCVITGFSARSSLTASITSTTVTDLSSEAPRGSCDGSSTSSSSSNGGEYDGSSGKAGAIIDSVCGYAACEGRVRDTDPWVIHDRHSRRRDSIDSGDTGDTACSIRKRSGVTRSASGGPRAATHITASTITAAAAIPSGPASQASCTRSWRRLRGETRDKCGVAADAGQAQLDEKSGCASSAALQLPSRAPIKSLRPDQKNTLSSGLEPIPDGEALTFLTEIRTATWRVMSPQLQKAHTGDVCTQQVTAMTNASPVVAAVAPSAETVPPTVVTAALADRKVLLLAARHNFTAGAVMLTTAPLPSTASTATANNPEAAAAAPLPTSSEPIRLAPSPSGRRPWLFRFKGADALPRIFTVRPVGTTGVAGA</sequence>
<dbReference type="Pfam" id="PF04720">
    <property type="entry name" value="PDDEXK_6"/>
    <property type="match status" value="1"/>
</dbReference>
<name>A0A8J4FAH4_9CHLO</name>